<protein>
    <submittedName>
        <fullName evidence="2">Matrix metalloproteinase-19 isoform X2</fullName>
    </submittedName>
</protein>
<proteinExistence type="predicted"/>
<gene>
    <name evidence="2" type="primary">Mmp19</name>
</gene>
<keyword evidence="1" id="KW-1185">Reference proteome</keyword>
<dbReference type="RefSeq" id="XP_073939672.1">
    <property type="nucleotide sequence ID" value="XM_074083571.1"/>
</dbReference>
<evidence type="ECO:0000313" key="1">
    <source>
        <dbReference type="Proteomes" id="UP001732720"/>
    </source>
</evidence>
<evidence type="ECO:0000313" key="2">
    <source>
        <dbReference type="RefSeq" id="XP_073939672.1"/>
    </source>
</evidence>
<keyword evidence="2" id="KW-0482">Metalloprotease</keyword>
<accession>A0AC58NDC0</accession>
<organism evidence="1 2">
    <name type="scientific">Castor canadensis</name>
    <name type="common">American beaver</name>
    <dbReference type="NCBI Taxonomy" id="51338"/>
    <lineage>
        <taxon>Eukaryota</taxon>
        <taxon>Metazoa</taxon>
        <taxon>Chordata</taxon>
        <taxon>Craniata</taxon>
        <taxon>Vertebrata</taxon>
        <taxon>Euteleostomi</taxon>
        <taxon>Mammalia</taxon>
        <taxon>Eutheria</taxon>
        <taxon>Euarchontoglires</taxon>
        <taxon>Glires</taxon>
        <taxon>Rodentia</taxon>
        <taxon>Castorimorpha</taxon>
        <taxon>Castoridae</taxon>
        <taxon>Castor</taxon>
    </lineage>
</organism>
<keyword evidence="2" id="KW-0645">Protease</keyword>
<name>A0AC58NDC0_CASCN</name>
<sequence>MEALRVFQEASELPVSGQLDDATRAHMKQPRCGLEDPFNQKTLKYLLLGRWRKKHLTFRILNLPSRLSSRTARAAVHQAFNYWSNVAPLTFREVQAGWADIRLSFHGRQSPYCSNKFDGPGRVLAHADIPELGSVHFDEDEFWTEGTYQGVNLRIIAAHELGHALGLGHSRYTQALMAPVYAGYRPYFELHPDDVAGIQALYGKKSPETKDEEKEETEVLTVPLVPTEPSPMPNPCSGELDAMMLGPHGKTYAFKGDYVWTVTNSGRGPLFRVSALWEGLPGNLDAAVYSPRTQWIHFFKGDKVWRYINFKMSPGFPKKLNRVEPNLDAALYWPLNQKVFLFKGSGYWQWDELARTDFSRYPKPIKELFTGVPDQLSAAMSWQDGRVYFFKGKEYWRLNWQLRVEKGYPQNIAHNWMHCPLQTPATISSVGDETASVTGTILSTLPQPWILHRSPTDSIMDITLSDTDSATLSLPANVTLQEV</sequence>
<dbReference type="Proteomes" id="UP001732720">
    <property type="component" value="Chromosome 8"/>
</dbReference>
<keyword evidence="2" id="KW-0378">Hydrolase</keyword>
<reference evidence="2" key="1">
    <citation type="submission" date="2025-08" db="UniProtKB">
        <authorList>
            <consortium name="RefSeq"/>
        </authorList>
    </citation>
    <scope>IDENTIFICATION</scope>
</reference>